<dbReference type="RefSeq" id="WP_062627671.1">
    <property type="nucleotide sequence ID" value="NZ_AP018738.1"/>
</dbReference>
<organism evidence="2 3">
    <name type="scientific">Ferriphaselus amnicola</name>
    <dbReference type="NCBI Taxonomy" id="1188319"/>
    <lineage>
        <taxon>Bacteria</taxon>
        <taxon>Pseudomonadati</taxon>
        <taxon>Pseudomonadota</taxon>
        <taxon>Betaproteobacteria</taxon>
        <taxon>Nitrosomonadales</taxon>
        <taxon>Gallionellaceae</taxon>
        <taxon>Ferriphaselus</taxon>
    </lineage>
</organism>
<evidence type="ECO:0008006" key="4">
    <source>
        <dbReference type="Google" id="ProtNLM"/>
    </source>
</evidence>
<name>A0A2Z6GB02_9PROT</name>
<dbReference type="AlphaFoldDB" id="A0A2Z6GB02"/>
<keyword evidence="1" id="KW-1133">Transmembrane helix</keyword>
<keyword evidence="1" id="KW-0472">Membrane</keyword>
<evidence type="ECO:0000313" key="2">
    <source>
        <dbReference type="EMBL" id="BBE50683.1"/>
    </source>
</evidence>
<feature type="transmembrane region" description="Helical" evidence="1">
    <location>
        <begin position="6"/>
        <end position="28"/>
    </location>
</feature>
<sequence>MLETTLEWLLRGFGAFWIVGSGIAFHKAREAALMDQVLGALAGTPEDPLVTRFLFVGSVLTLFSGMGLVLATAWALLPLVLLVSSQLIYFGLMRRKLARARTEEEREEARVQASTRRAFKLSVALTLAAGVAVWLGRFNW</sequence>
<protein>
    <recommendedName>
        <fullName evidence="4">DoxX family protein</fullName>
    </recommendedName>
</protein>
<keyword evidence="3" id="KW-1185">Reference proteome</keyword>
<proteinExistence type="predicted"/>
<gene>
    <name evidence="2" type="ORF">OYT1_ch1123</name>
</gene>
<reference evidence="2 3" key="1">
    <citation type="submission" date="2018-06" db="EMBL/GenBank/DDBJ databases">
        <title>OYT1 Genome Sequencing.</title>
        <authorList>
            <person name="Kato S."/>
            <person name="Itoh T."/>
            <person name="Ohkuma M."/>
        </authorList>
    </citation>
    <scope>NUCLEOTIDE SEQUENCE [LARGE SCALE GENOMIC DNA]</scope>
    <source>
        <strain evidence="2 3">OYT1</strain>
    </source>
</reference>
<dbReference type="EMBL" id="AP018738">
    <property type="protein sequence ID" value="BBE50683.1"/>
    <property type="molecule type" value="Genomic_DNA"/>
</dbReference>
<dbReference type="STRING" id="1188319.OYT1_02572"/>
<feature type="transmembrane region" description="Helical" evidence="1">
    <location>
        <begin position="118"/>
        <end position="136"/>
    </location>
</feature>
<keyword evidence="1" id="KW-0812">Transmembrane</keyword>
<accession>A0A2Z6GB02</accession>
<evidence type="ECO:0000313" key="3">
    <source>
        <dbReference type="Proteomes" id="UP000033070"/>
    </source>
</evidence>
<feature type="transmembrane region" description="Helical" evidence="1">
    <location>
        <begin position="74"/>
        <end position="92"/>
    </location>
</feature>
<evidence type="ECO:0000256" key="1">
    <source>
        <dbReference type="SAM" id="Phobius"/>
    </source>
</evidence>
<dbReference type="OrthoDB" id="574412at2"/>
<dbReference type="Proteomes" id="UP000033070">
    <property type="component" value="Chromosome"/>
</dbReference>
<dbReference type="KEGG" id="fam:OYT1_ch1123"/>